<accession>A0A2M6X0H5</accession>
<dbReference type="InterPro" id="IPR027417">
    <property type="entry name" value="P-loop_NTPase"/>
</dbReference>
<evidence type="ECO:0000256" key="1">
    <source>
        <dbReference type="ARBA" id="ARBA00022448"/>
    </source>
</evidence>
<protein>
    <submittedName>
        <fullName evidence="5">ABC transporter</fullName>
    </submittedName>
</protein>
<dbReference type="GO" id="GO:0005524">
    <property type="term" value="F:ATP binding"/>
    <property type="evidence" value="ECO:0007669"/>
    <property type="project" value="UniProtKB-KW"/>
</dbReference>
<proteinExistence type="predicted"/>
<feature type="domain" description="ABC transporter" evidence="4">
    <location>
        <begin position="5"/>
        <end position="258"/>
    </location>
</feature>
<keyword evidence="3" id="KW-0067">ATP-binding</keyword>
<keyword evidence="1" id="KW-0813">Transport</keyword>
<organism evidence="5 6">
    <name type="scientific">Candidatus Andersenbacteria bacterium CG10_big_fil_rev_8_21_14_0_10_54_11</name>
    <dbReference type="NCBI Taxonomy" id="1974485"/>
    <lineage>
        <taxon>Bacteria</taxon>
        <taxon>Candidatus Anderseniibacteriota</taxon>
    </lineage>
</organism>
<evidence type="ECO:0000313" key="5">
    <source>
        <dbReference type="EMBL" id="PIT98500.1"/>
    </source>
</evidence>
<evidence type="ECO:0000256" key="3">
    <source>
        <dbReference type="ARBA" id="ARBA00022840"/>
    </source>
</evidence>
<dbReference type="Gene3D" id="3.40.50.300">
    <property type="entry name" value="P-loop containing nucleotide triphosphate hydrolases"/>
    <property type="match status" value="1"/>
</dbReference>
<evidence type="ECO:0000259" key="4">
    <source>
        <dbReference type="PROSITE" id="PS50893"/>
    </source>
</evidence>
<comment type="caution">
    <text evidence="5">The sequence shown here is derived from an EMBL/GenBank/DDBJ whole genome shotgun (WGS) entry which is preliminary data.</text>
</comment>
<dbReference type="Proteomes" id="UP000230731">
    <property type="component" value="Unassembled WGS sequence"/>
</dbReference>
<evidence type="ECO:0000313" key="6">
    <source>
        <dbReference type="Proteomes" id="UP000230731"/>
    </source>
</evidence>
<reference evidence="6" key="1">
    <citation type="submission" date="2017-09" db="EMBL/GenBank/DDBJ databases">
        <title>Depth-based differentiation of microbial function through sediment-hosted aquifers and enrichment of novel symbionts in the deep terrestrial subsurface.</title>
        <authorList>
            <person name="Probst A.J."/>
            <person name="Ladd B."/>
            <person name="Jarett J.K."/>
            <person name="Geller-Mcgrath D.E."/>
            <person name="Sieber C.M.K."/>
            <person name="Emerson J.B."/>
            <person name="Anantharaman K."/>
            <person name="Thomas B.C."/>
            <person name="Malmstrom R."/>
            <person name="Stieglmeier M."/>
            <person name="Klingl A."/>
            <person name="Woyke T."/>
            <person name="Ryan C.M."/>
            <person name="Banfield J.F."/>
        </authorList>
    </citation>
    <scope>NUCLEOTIDE SEQUENCE [LARGE SCALE GENOMIC DNA]</scope>
</reference>
<evidence type="ECO:0000256" key="2">
    <source>
        <dbReference type="ARBA" id="ARBA00022741"/>
    </source>
</evidence>
<dbReference type="InterPro" id="IPR017871">
    <property type="entry name" value="ABC_transporter-like_CS"/>
</dbReference>
<dbReference type="Pfam" id="PF00005">
    <property type="entry name" value="ABC_tran"/>
    <property type="match status" value="1"/>
</dbReference>
<dbReference type="GO" id="GO:0016887">
    <property type="term" value="F:ATP hydrolysis activity"/>
    <property type="evidence" value="ECO:0007669"/>
    <property type="project" value="InterPro"/>
</dbReference>
<dbReference type="InterPro" id="IPR050763">
    <property type="entry name" value="ABC_transporter_ATP-binding"/>
</dbReference>
<sequence length="328" mass="36975">MGSIIEVKELAKSYIVYHKEPGLVGSLRSLYCRRKDTVAAVKDITLSIGEGELVGFIGPNGAGKTTTLKMLSGLLHPSGGHATVLGYTPWQRQPAYLEQVSLVMGQKNQLWWDLPLIDSLLLQKDLYNVSESAWQESLAELIELLDLEKILTVQVRRLSLGQRMRAELAAALIYRPKVLFLDEPTIGLDIVVQRKIREFIKQYKQRHRATIILTSHYLDDVRELADRIIIIDQGEIRFDGTADQLIKQHVNHRRIVLNFTQPVERATLEKAGRLINFEPHRATLQVPRTKTSSIAAELLAALPVEDIAIAEPSLEDVVRELFSGKDYA</sequence>
<dbReference type="InterPro" id="IPR003593">
    <property type="entry name" value="AAA+_ATPase"/>
</dbReference>
<dbReference type="PANTHER" id="PTHR42711:SF4">
    <property type="entry name" value="ABC TRANSPORTER RELATED"/>
    <property type="match status" value="1"/>
</dbReference>
<dbReference type="AlphaFoldDB" id="A0A2M6X0H5"/>
<gene>
    <name evidence="5" type="ORF">COT71_00430</name>
</gene>
<dbReference type="PROSITE" id="PS50893">
    <property type="entry name" value="ABC_TRANSPORTER_2"/>
    <property type="match status" value="1"/>
</dbReference>
<dbReference type="SUPFAM" id="SSF52540">
    <property type="entry name" value="P-loop containing nucleoside triphosphate hydrolases"/>
    <property type="match status" value="1"/>
</dbReference>
<dbReference type="PROSITE" id="PS00211">
    <property type="entry name" value="ABC_TRANSPORTER_1"/>
    <property type="match status" value="1"/>
</dbReference>
<dbReference type="SMART" id="SM00382">
    <property type="entry name" value="AAA"/>
    <property type="match status" value="1"/>
</dbReference>
<dbReference type="EMBL" id="PEZP01000004">
    <property type="protein sequence ID" value="PIT98500.1"/>
    <property type="molecule type" value="Genomic_DNA"/>
</dbReference>
<dbReference type="InterPro" id="IPR003439">
    <property type="entry name" value="ABC_transporter-like_ATP-bd"/>
</dbReference>
<dbReference type="PANTHER" id="PTHR42711">
    <property type="entry name" value="ABC TRANSPORTER ATP-BINDING PROTEIN"/>
    <property type="match status" value="1"/>
</dbReference>
<name>A0A2M6X0H5_9BACT</name>
<keyword evidence="2" id="KW-0547">Nucleotide-binding</keyword>